<keyword evidence="1" id="KW-1133">Transmembrane helix</keyword>
<reference evidence="2" key="3">
    <citation type="submission" date="2022-06" db="UniProtKB">
        <authorList>
            <consortium name="EnsemblPlants"/>
        </authorList>
    </citation>
    <scope>IDENTIFICATION</scope>
</reference>
<evidence type="ECO:0000256" key="1">
    <source>
        <dbReference type="SAM" id="Phobius"/>
    </source>
</evidence>
<dbReference type="EnsemblPlants" id="TuG1812G0300004928.01.T01">
    <property type="protein sequence ID" value="TuG1812G0300004928.01.T01.cds287463"/>
    <property type="gene ID" value="TuG1812G0300004928.01"/>
</dbReference>
<evidence type="ECO:0000313" key="2">
    <source>
        <dbReference type="EnsemblPlants" id="TuG1812G0300004928.01.T01.cds287463"/>
    </source>
</evidence>
<reference evidence="3" key="1">
    <citation type="journal article" date="2013" name="Nature">
        <title>Draft genome of the wheat A-genome progenitor Triticum urartu.</title>
        <authorList>
            <person name="Ling H.Q."/>
            <person name="Zhao S."/>
            <person name="Liu D."/>
            <person name="Wang J."/>
            <person name="Sun H."/>
            <person name="Zhang C."/>
            <person name="Fan H."/>
            <person name="Li D."/>
            <person name="Dong L."/>
            <person name="Tao Y."/>
            <person name="Gao C."/>
            <person name="Wu H."/>
            <person name="Li Y."/>
            <person name="Cui Y."/>
            <person name="Guo X."/>
            <person name="Zheng S."/>
            <person name="Wang B."/>
            <person name="Yu K."/>
            <person name="Liang Q."/>
            <person name="Yang W."/>
            <person name="Lou X."/>
            <person name="Chen J."/>
            <person name="Feng M."/>
            <person name="Jian J."/>
            <person name="Zhang X."/>
            <person name="Luo G."/>
            <person name="Jiang Y."/>
            <person name="Liu J."/>
            <person name="Wang Z."/>
            <person name="Sha Y."/>
            <person name="Zhang B."/>
            <person name="Wu H."/>
            <person name="Tang D."/>
            <person name="Shen Q."/>
            <person name="Xue P."/>
            <person name="Zou S."/>
            <person name="Wang X."/>
            <person name="Liu X."/>
            <person name="Wang F."/>
            <person name="Yang Y."/>
            <person name="An X."/>
            <person name="Dong Z."/>
            <person name="Zhang K."/>
            <person name="Zhang X."/>
            <person name="Luo M.C."/>
            <person name="Dvorak J."/>
            <person name="Tong Y."/>
            <person name="Wang J."/>
            <person name="Yang H."/>
            <person name="Li Z."/>
            <person name="Wang D."/>
            <person name="Zhang A."/>
            <person name="Wang J."/>
        </authorList>
    </citation>
    <scope>NUCLEOTIDE SEQUENCE</scope>
    <source>
        <strain evidence="3">cv. G1812</strain>
    </source>
</reference>
<dbReference type="Gramene" id="TuG1812G0300004928.01.T01">
    <property type="protein sequence ID" value="TuG1812G0300004928.01.T01.cds287463"/>
    <property type="gene ID" value="TuG1812G0300004928.01"/>
</dbReference>
<keyword evidence="1" id="KW-0472">Membrane</keyword>
<name>A0A8R7U1G0_TRIUA</name>
<dbReference type="AlphaFoldDB" id="A0A8R7U1G0"/>
<proteinExistence type="predicted"/>
<organism evidence="2 3">
    <name type="scientific">Triticum urartu</name>
    <name type="common">Red wild einkorn</name>
    <name type="synonym">Crithodium urartu</name>
    <dbReference type="NCBI Taxonomy" id="4572"/>
    <lineage>
        <taxon>Eukaryota</taxon>
        <taxon>Viridiplantae</taxon>
        <taxon>Streptophyta</taxon>
        <taxon>Embryophyta</taxon>
        <taxon>Tracheophyta</taxon>
        <taxon>Spermatophyta</taxon>
        <taxon>Magnoliopsida</taxon>
        <taxon>Liliopsida</taxon>
        <taxon>Poales</taxon>
        <taxon>Poaceae</taxon>
        <taxon>BOP clade</taxon>
        <taxon>Pooideae</taxon>
        <taxon>Triticodae</taxon>
        <taxon>Triticeae</taxon>
        <taxon>Triticinae</taxon>
        <taxon>Triticum</taxon>
    </lineage>
</organism>
<reference evidence="2" key="2">
    <citation type="submission" date="2018-03" db="EMBL/GenBank/DDBJ databases">
        <title>The Triticum urartu genome reveals the dynamic nature of wheat genome evolution.</title>
        <authorList>
            <person name="Ling H."/>
            <person name="Ma B."/>
            <person name="Shi X."/>
            <person name="Liu H."/>
            <person name="Dong L."/>
            <person name="Sun H."/>
            <person name="Cao Y."/>
            <person name="Gao Q."/>
            <person name="Zheng S."/>
            <person name="Li Y."/>
            <person name="Yu Y."/>
            <person name="Du H."/>
            <person name="Qi M."/>
            <person name="Li Y."/>
            <person name="Yu H."/>
            <person name="Cui Y."/>
            <person name="Wang N."/>
            <person name="Chen C."/>
            <person name="Wu H."/>
            <person name="Zhao Y."/>
            <person name="Zhang J."/>
            <person name="Li Y."/>
            <person name="Zhou W."/>
            <person name="Zhang B."/>
            <person name="Hu W."/>
            <person name="Eijk M."/>
            <person name="Tang J."/>
            <person name="Witsenboer H."/>
            <person name="Zhao S."/>
            <person name="Li Z."/>
            <person name="Zhang A."/>
            <person name="Wang D."/>
            <person name="Liang C."/>
        </authorList>
    </citation>
    <scope>NUCLEOTIDE SEQUENCE [LARGE SCALE GENOMIC DNA]</scope>
    <source>
        <strain evidence="2">cv. G1812</strain>
    </source>
</reference>
<dbReference type="Proteomes" id="UP000015106">
    <property type="component" value="Chromosome 3"/>
</dbReference>
<keyword evidence="3" id="KW-1185">Reference proteome</keyword>
<sequence length="118" mass="13603">MSLHACLASMARLKAWRSLNPKPPIFFVFVIFSQLAQCILFSLSTWLHQYLFIILLNSSHRVLVRSKQAMEYTGIACATALMRISFPPFDRSFSFHPWIFFHTLSFTYSKVLALALPT</sequence>
<keyword evidence="1" id="KW-0812">Transmembrane</keyword>
<evidence type="ECO:0000313" key="3">
    <source>
        <dbReference type="Proteomes" id="UP000015106"/>
    </source>
</evidence>
<feature type="transmembrane region" description="Helical" evidence="1">
    <location>
        <begin position="25"/>
        <end position="48"/>
    </location>
</feature>
<accession>A0A8R7U1G0</accession>
<protein>
    <submittedName>
        <fullName evidence="2">Uncharacterized protein</fullName>
    </submittedName>
</protein>